<evidence type="ECO:0000313" key="2">
    <source>
        <dbReference type="Proteomes" id="UP000220621"/>
    </source>
</evidence>
<proteinExistence type="predicted"/>
<protein>
    <submittedName>
        <fullName evidence="1">Uncharacterized protein</fullName>
    </submittedName>
</protein>
<dbReference type="Proteomes" id="UP000220621">
    <property type="component" value="Unassembled WGS sequence"/>
</dbReference>
<accession>A0A2A8BF23</accession>
<reference evidence="1 2" key="1">
    <citation type="submission" date="2017-09" db="EMBL/GenBank/DDBJ databases">
        <title>Large-scale bioinformatics analysis of Bacillus genomes uncovers conserved roles of natural products in bacterial physiology.</title>
        <authorList>
            <consortium name="Agbiome Team Llc"/>
            <person name="Bleich R.M."/>
            <person name="Grubbs K.J."/>
            <person name="Santa Maria K.C."/>
            <person name="Allen S.E."/>
            <person name="Farag S."/>
            <person name="Shank E.A."/>
            <person name="Bowers A."/>
        </authorList>
    </citation>
    <scope>NUCLEOTIDE SEQUENCE [LARGE SCALE GENOMIC DNA]</scope>
    <source>
        <strain evidence="1 2">AFS010764</strain>
    </source>
</reference>
<dbReference type="RefSeq" id="WP_098103557.1">
    <property type="nucleotide sequence ID" value="NZ_NUDL01000146.1"/>
</dbReference>
<comment type="caution">
    <text evidence="1">The sequence shown here is derived from an EMBL/GenBank/DDBJ whole genome shotgun (WGS) entry which is preliminary data.</text>
</comment>
<organism evidence="1 2">
    <name type="scientific">Bacillus wiedmannii</name>
    <dbReference type="NCBI Taxonomy" id="1890302"/>
    <lineage>
        <taxon>Bacteria</taxon>
        <taxon>Bacillati</taxon>
        <taxon>Bacillota</taxon>
        <taxon>Bacilli</taxon>
        <taxon>Bacillales</taxon>
        <taxon>Bacillaceae</taxon>
        <taxon>Bacillus</taxon>
        <taxon>Bacillus cereus group</taxon>
    </lineage>
</organism>
<evidence type="ECO:0000313" key="1">
    <source>
        <dbReference type="EMBL" id="PEM43913.1"/>
    </source>
</evidence>
<sequence>MGKGCRERYLKQIATVITTKRKYPTGYLVVGEYRLSLEIQKDILDILDHSEVTSSHLDFNNYKDEDECLIVMKKAKKQLNEDRHSGKLLILVITNFDRFNEKKMDAVKQLISCQAIGINLLISANIPLVHLVGLTEYMITVDSTAKVLSEFYRYNTQQIIYSLHNESLV</sequence>
<dbReference type="EMBL" id="NUDL01000146">
    <property type="protein sequence ID" value="PEM43913.1"/>
    <property type="molecule type" value="Genomic_DNA"/>
</dbReference>
<dbReference type="AlphaFoldDB" id="A0A2A8BF23"/>
<gene>
    <name evidence="1" type="ORF">CN611_29530</name>
</gene>
<name>A0A2A8BF23_9BACI</name>